<proteinExistence type="predicted"/>
<dbReference type="CDD" id="cd07040">
    <property type="entry name" value="HP"/>
    <property type="match status" value="1"/>
</dbReference>
<accession>A0ABZ0WUK1</accession>
<keyword evidence="1" id="KW-0378">Hydrolase</keyword>
<gene>
    <name evidence="1" type="ORF">U0042_18835</name>
</gene>
<reference evidence="1 2" key="1">
    <citation type="submission" date="2023-12" db="EMBL/GenBank/DDBJ databases">
        <title>Genome sequencing and assembly of bacterial species from a model synthetic community.</title>
        <authorList>
            <person name="Hogle S.L."/>
        </authorList>
    </citation>
    <scope>NUCLEOTIDE SEQUENCE [LARGE SCALE GENOMIC DNA]</scope>
    <source>
        <strain evidence="1 2">HAMBI 2494</strain>
    </source>
</reference>
<protein>
    <submittedName>
        <fullName evidence="1">Histidine phosphatase family protein</fullName>
        <ecNumber evidence="1">3.1.3.-</ecNumber>
    </submittedName>
</protein>
<sequence>MAPAAAWAASGDVETLVFVRHGEKPSQGLGQLNCQGLNRALALPAVIAAKFGKPDAIYAPDPGEKKNDNGHAWNYVRPLATIEPTAIAFGMPVQTPYGYSHIEQLGNTLVDPAWRNKTVVVAWEHRLIEQLVRQLMSAHGGTPADVPKWASNDFDSIYVVKLDWRGGSPKATFKHDHEGLDGRATDCPCAALPGGDAVGSSAAGSSAASAP</sequence>
<evidence type="ECO:0000313" key="1">
    <source>
        <dbReference type="EMBL" id="WQD81069.1"/>
    </source>
</evidence>
<keyword evidence="2" id="KW-1185">Reference proteome</keyword>
<dbReference type="EMBL" id="CP139965">
    <property type="protein sequence ID" value="WQD81069.1"/>
    <property type="molecule type" value="Genomic_DNA"/>
</dbReference>
<dbReference type="GO" id="GO:0016787">
    <property type="term" value="F:hydrolase activity"/>
    <property type="evidence" value="ECO:0007669"/>
    <property type="project" value="UniProtKB-KW"/>
</dbReference>
<organism evidence="1 2">
    <name type="scientific">Paraburkholderia kururiensis</name>
    <dbReference type="NCBI Taxonomy" id="984307"/>
    <lineage>
        <taxon>Bacteria</taxon>
        <taxon>Pseudomonadati</taxon>
        <taxon>Pseudomonadota</taxon>
        <taxon>Betaproteobacteria</taxon>
        <taxon>Burkholderiales</taxon>
        <taxon>Burkholderiaceae</taxon>
        <taxon>Paraburkholderia</taxon>
    </lineage>
</organism>
<dbReference type="EC" id="3.1.3.-" evidence="1"/>
<name>A0ABZ0WUK1_9BURK</name>
<evidence type="ECO:0000313" key="2">
    <source>
        <dbReference type="Proteomes" id="UP001325479"/>
    </source>
</evidence>
<dbReference type="Proteomes" id="UP001325479">
    <property type="component" value="Chromosome"/>
</dbReference>